<evidence type="ECO:0000313" key="2">
    <source>
        <dbReference type="EMBL" id="MFC4293291.1"/>
    </source>
</evidence>
<evidence type="ECO:0000313" key="3">
    <source>
        <dbReference type="Proteomes" id="UP001595887"/>
    </source>
</evidence>
<dbReference type="RefSeq" id="WP_381424708.1">
    <property type="nucleotide sequence ID" value="NZ_JBHSDH010000013.1"/>
</dbReference>
<dbReference type="InterPro" id="IPR036108">
    <property type="entry name" value="4pyrrol_syn_uPrphyn_synt_sf"/>
</dbReference>
<dbReference type="GO" id="GO:0004852">
    <property type="term" value="F:uroporphyrinogen-III synthase activity"/>
    <property type="evidence" value="ECO:0007669"/>
    <property type="project" value="UniProtKB-EC"/>
</dbReference>
<dbReference type="EMBL" id="JBHSDH010000013">
    <property type="protein sequence ID" value="MFC4293291.1"/>
    <property type="molecule type" value="Genomic_DNA"/>
</dbReference>
<dbReference type="CDD" id="cd06578">
    <property type="entry name" value="HemD"/>
    <property type="match status" value="1"/>
</dbReference>
<keyword evidence="3" id="KW-1185">Reference proteome</keyword>
<dbReference type="InterPro" id="IPR003754">
    <property type="entry name" value="4pyrrol_synth_uPrphyn_synth"/>
</dbReference>
<name>A0ABV8RLY9_9SPHN</name>
<dbReference type="SUPFAM" id="SSF69618">
    <property type="entry name" value="HemD-like"/>
    <property type="match status" value="1"/>
</dbReference>
<accession>A0ABV8RLY9</accession>
<organism evidence="2 3">
    <name type="scientific">Sphingorhabdus arenilitoris</name>
    <dbReference type="NCBI Taxonomy" id="1490041"/>
    <lineage>
        <taxon>Bacteria</taxon>
        <taxon>Pseudomonadati</taxon>
        <taxon>Pseudomonadota</taxon>
        <taxon>Alphaproteobacteria</taxon>
        <taxon>Sphingomonadales</taxon>
        <taxon>Sphingomonadaceae</taxon>
        <taxon>Sphingorhabdus</taxon>
    </lineage>
</organism>
<sequence>MAADMDFVPVTLPLFHIEALPWHVPDPAAYDALLITSANAIHLGGDGLAALTSLPVYAVGGKSAQRAAQAGFTIAATGDTDSAQIAAMAAANGAARLLWLCGKNRTVVDPPAGVHLDSRIIYDAARLPPPPDFAQQVQDAGAVMLHSPRAARYFAQICAELALDKSAVTIAALSANIAKNAGSGWAKIIIAARPCDRLLLAKIASDFTSSTSGP</sequence>
<feature type="domain" description="Tetrapyrrole biosynthesis uroporphyrinogen III synthase" evidence="1">
    <location>
        <begin position="6"/>
        <end position="194"/>
    </location>
</feature>
<protein>
    <submittedName>
        <fullName evidence="2">Uroporphyrinogen-III synthase</fullName>
        <ecNumber evidence="2">4.2.1.75</ecNumber>
    </submittedName>
</protein>
<evidence type="ECO:0000259" key="1">
    <source>
        <dbReference type="Pfam" id="PF02602"/>
    </source>
</evidence>
<proteinExistence type="predicted"/>
<dbReference type="EC" id="4.2.1.75" evidence="2"/>
<comment type="caution">
    <text evidence="2">The sequence shown here is derived from an EMBL/GenBank/DDBJ whole genome shotgun (WGS) entry which is preliminary data.</text>
</comment>
<reference evidence="3" key="1">
    <citation type="journal article" date="2019" name="Int. J. Syst. Evol. Microbiol.">
        <title>The Global Catalogue of Microorganisms (GCM) 10K type strain sequencing project: providing services to taxonomists for standard genome sequencing and annotation.</title>
        <authorList>
            <consortium name="The Broad Institute Genomics Platform"/>
            <consortium name="The Broad Institute Genome Sequencing Center for Infectious Disease"/>
            <person name="Wu L."/>
            <person name="Ma J."/>
        </authorList>
    </citation>
    <scope>NUCLEOTIDE SEQUENCE [LARGE SCALE GENOMIC DNA]</scope>
    <source>
        <strain evidence="3">CECT 8531</strain>
    </source>
</reference>
<dbReference type="Pfam" id="PF02602">
    <property type="entry name" value="HEM4"/>
    <property type="match status" value="1"/>
</dbReference>
<gene>
    <name evidence="2" type="ORF">ACFOWX_12780</name>
</gene>
<dbReference type="Proteomes" id="UP001595887">
    <property type="component" value="Unassembled WGS sequence"/>
</dbReference>
<dbReference type="Gene3D" id="3.40.50.10090">
    <property type="match status" value="1"/>
</dbReference>
<keyword evidence="2" id="KW-0456">Lyase</keyword>